<dbReference type="Proteomes" id="UP000829196">
    <property type="component" value="Unassembled WGS sequence"/>
</dbReference>
<evidence type="ECO:0000256" key="1">
    <source>
        <dbReference type="SAM" id="MobiDB-lite"/>
    </source>
</evidence>
<proteinExistence type="predicted"/>
<reference evidence="2" key="1">
    <citation type="journal article" date="2022" name="Front. Genet.">
        <title>Chromosome-Scale Assembly of the Dendrobium nobile Genome Provides Insights Into the Molecular Mechanism of the Biosynthesis of the Medicinal Active Ingredient of Dendrobium.</title>
        <authorList>
            <person name="Xu Q."/>
            <person name="Niu S.-C."/>
            <person name="Li K.-L."/>
            <person name="Zheng P.-J."/>
            <person name="Zhang X.-J."/>
            <person name="Jia Y."/>
            <person name="Liu Y."/>
            <person name="Niu Y.-X."/>
            <person name="Yu L.-H."/>
            <person name="Chen D.-F."/>
            <person name="Zhang G.-Q."/>
        </authorList>
    </citation>
    <scope>NUCLEOTIDE SEQUENCE</scope>
    <source>
        <tissue evidence="2">Leaf</tissue>
    </source>
</reference>
<feature type="region of interest" description="Disordered" evidence="1">
    <location>
        <begin position="1"/>
        <end position="148"/>
    </location>
</feature>
<name>A0A8T3BIY1_DENNO</name>
<gene>
    <name evidence="2" type="ORF">KFK09_012993</name>
</gene>
<evidence type="ECO:0000313" key="3">
    <source>
        <dbReference type="Proteomes" id="UP000829196"/>
    </source>
</evidence>
<organism evidence="2 3">
    <name type="scientific">Dendrobium nobile</name>
    <name type="common">Orchid</name>
    <dbReference type="NCBI Taxonomy" id="94219"/>
    <lineage>
        <taxon>Eukaryota</taxon>
        <taxon>Viridiplantae</taxon>
        <taxon>Streptophyta</taxon>
        <taxon>Embryophyta</taxon>
        <taxon>Tracheophyta</taxon>
        <taxon>Spermatophyta</taxon>
        <taxon>Magnoliopsida</taxon>
        <taxon>Liliopsida</taxon>
        <taxon>Asparagales</taxon>
        <taxon>Orchidaceae</taxon>
        <taxon>Epidendroideae</taxon>
        <taxon>Malaxideae</taxon>
        <taxon>Dendrobiinae</taxon>
        <taxon>Dendrobium</taxon>
    </lineage>
</organism>
<feature type="compositionally biased region" description="Basic and acidic residues" evidence="1">
    <location>
        <begin position="127"/>
        <end position="147"/>
    </location>
</feature>
<protein>
    <submittedName>
        <fullName evidence="2">Uncharacterized protein</fullName>
    </submittedName>
</protein>
<feature type="compositionally biased region" description="Basic and acidic residues" evidence="1">
    <location>
        <begin position="96"/>
        <end position="116"/>
    </location>
</feature>
<dbReference type="EMBL" id="JAGYWB010000009">
    <property type="protein sequence ID" value="KAI0512354.1"/>
    <property type="molecule type" value="Genomic_DNA"/>
</dbReference>
<comment type="caution">
    <text evidence="2">The sequence shown here is derived from an EMBL/GenBank/DDBJ whole genome shotgun (WGS) entry which is preliminary data.</text>
</comment>
<feature type="compositionally biased region" description="Basic and acidic residues" evidence="1">
    <location>
        <begin position="66"/>
        <end position="86"/>
    </location>
</feature>
<accession>A0A8T3BIY1</accession>
<feature type="compositionally biased region" description="Basic and acidic residues" evidence="1">
    <location>
        <begin position="13"/>
        <end position="56"/>
    </location>
</feature>
<dbReference type="AlphaFoldDB" id="A0A8T3BIY1"/>
<evidence type="ECO:0000313" key="2">
    <source>
        <dbReference type="EMBL" id="KAI0512354.1"/>
    </source>
</evidence>
<feature type="compositionally biased region" description="Polar residues" evidence="1">
    <location>
        <begin position="1"/>
        <end position="12"/>
    </location>
</feature>
<keyword evidence="3" id="KW-1185">Reference proteome</keyword>
<sequence length="292" mass="32820">MVYPTSIANHQTSELHEISRRKEGEGKISKLPCKERGLGKPREGLNSKDRGRREEGGISGLPCQERGLEKSRKGLNSKDKGRREEGGISGLPCQERGLRKPREGLNSKDRGRREEGGISGLPCQERGLGKPRECLNSKDRGRREEGRISGLPCQERGLEKSREGLNIFLYFARVSVKFGGKSRFQFGVKAGVFSGEVGWKKARAPDVYVIASRGAVIASSDQQRDVSTYFPARVRFVNERALWSRALWSRAATQRPVALLQRAATRCLYVFPMECIHAKITVWREDIRRDVP</sequence>